<proteinExistence type="predicted"/>
<sequence length="209" mass="23397">MEGTTVNRQLPLVSNICGGVCLLLLLSACTYGFQFQDIKVTDVPINVLKPGTQEVNLDVVFTTVTQKVHETLPKAYFQGMVFSGRCQALSKLQGKLVLIFAQVQVGIPRRQVVRATATVDTFQQIMDLHYVDESDFYPSTQRQTFHGDRFIKEIAAVAYQHIAELGLCDGDVTLTQLNDSWDVRCGSLSDFVQKCRFEIENGKIRDGTR</sequence>
<evidence type="ECO:0000256" key="1">
    <source>
        <dbReference type="SAM" id="Phobius"/>
    </source>
</evidence>
<protein>
    <submittedName>
        <fullName evidence="2">Uncharacterized protein</fullName>
    </submittedName>
</protein>
<keyword evidence="1" id="KW-1133">Transmembrane helix</keyword>
<dbReference type="STRING" id="926550.CLDAP_02500"/>
<dbReference type="AlphaFoldDB" id="I0HZ52"/>
<feature type="transmembrane region" description="Helical" evidence="1">
    <location>
        <begin position="12"/>
        <end position="33"/>
    </location>
</feature>
<keyword evidence="3" id="KW-1185">Reference proteome</keyword>
<evidence type="ECO:0000313" key="3">
    <source>
        <dbReference type="Proteomes" id="UP000007880"/>
    </source>
</evidence>
<name>I0HZ52_CALAS</name>
<keyword evidence="1" id="KW-0472">Membrane</keyword>
<evidence type="ECO:0000313" key="2">
    <source>
        <dbReference type="EMBL" id="BAL98289.1"/>
    </source>
</evidence>
<keyword evidence="1" id="KW-0812">Transmembrane</keyword>
<reference evidence="2 3" key="1">
    <citation type="submission" date="2012-02" db="EMBL/GenBank/DDBJ databases">
        <title>Complete genome sequence of Caldilinea aerophila DSM 14535 (= NBRC 102666).</title>
        <authorList>
            <person name="Oguchi A."/>
            <person name="Hosoyama A."/>
            <person name="Sekine M."/>
            <person name="Fukai R."/>
            <person name="Kato Y."/>
            <person name="Nakamura S."/>
            <person name="Hanada S."/>
            <person name="Yamazaki S."/>
            <person name="Fujita N."/>
        </authorList>
    </citation>
    <scope>NUCLEOTIDE SEQUENCE [LARGE SCALE GENOMIC DNA]</scope>
    <source>
        <strain evidence="3">DSM 14535 / JCM 11387 / NBRC 104270 / STL-6-O1</strain>
    </source>
</reference>
<organism evidence="2 3">
    <name type="scientific">Caldilinea aerophila (strain DSM 14535 / JCM 11387 / NBRC 104270 / STL-6-O1)</name>
    <dbReference type="NCBI Taxonomy" id="926550"/>
    <lineage>
        <taxon>Bacteria</taxon>
        <taxon>Bacillati</taxon>
        <taxon>Chloroflexota</taxon>
        <taxon>Caldilineae</taxon>
        <taxon>Caldilineales</taxon>
        <taxon>Caldilineaceae</taxon>
        <taxon>Caldilinea</taxon>
    </lineage>
</organism>
<dbReference type="KEGG" id="cap:CLDAP_02500"/>
<dbReference type="HOGENOM" id="CLU_1341191_0_0_0"/>
<gene>
    <name evidence="2" type="ordered locus">CLDAP_02500</name>
</gene>
<accession>I0HZ52</accession>
<dbReference type="Proteomes" id="UP000007880">
    <property type="component" value="Chromosome"/>
</dbReference>
<dbReference type="EMBL" id="AP012337">
    <property type="protein sequence ID" value="BAL98289.1"/>
    <property type="molecule type" value="Genomic_DNA"/>
</dbReference>